<organism evidence="10 11">
    <name type="scientific">Treponema primitia (strain ATCC BAA-887 / DSM 12427 / ZAS-2)</name>
    <dbReference type="NCBI Taxonomy" id="545694"/>
    <lineage>
        <taxon>Bacteria</taxon>
        <taxon>Pseudomonadati</taxon>
        <taxon>Spirochaetota</taxon>
        <taxon>Spirochaetia</taxon>
        <taxon>Spirochaetales</taxon>
        <taxon>Treponemataceae</taxon>
        <taxon>Treponema</taxon>
    </lineage>
</organism>
<dbReference type="Gene3D" id="1.10.287.130">
    <property type="match status" value="1"/>
</dbReference>
<dbReference type="SMART" id="SM00388">
    <property type="entry name" value="HisKA"/>
    <property type="match status" value="1"/>
</dbReference>
<evidence type="ECO:0000256" key="7">
    <source>
        <dbReference type="ARBA" id="ARBA00022840"/>
    </source>
</evidence>
<dbReference type="GO" id="GO:0000155">
    <property type="term" value="F:phosphorelay sensor kinase activity"/>
    <property type="evidence" value="ECO:0007669"/>
    <property type="project" value="InterPro"/>
</dbReference>
<dbReference type="InterPro" id="IPR003594">
    <property type="entry name" value="HATPase_dom"/>
</dbReference>
<dbReference type="Proteomes" id="UP000009223">
    <property type="component" value="Chromosome"/>
</dbReference>
<dbReference type="Gene3D" id="3.30.450.20">
    <property type="entry name" value="PAS domain"/>
    <property type="match status" value="1"/>
</dbReference>
<dbReference type="OrthoDB" id="1931120at2"/>
<evidence type="ECO:0000256" key="4">
    <source>
        <dbReference type="ARBA" id="ARBA00022679"/>
    </source>
</evidence>
<keyword evidence="3" id="KW-0597">Phosphoprotein</keyword>
<reference evidence="11" key="1">
    <citation type="submission" date="2009-12" db="EMBL/GenBank/DDBJ databases">
        <title>Complete sequence of Treponema primitia strain ZAS-2.</title>
        <authorList>
            <person name="Tetu S.G."/>
            <person name="Matson E."/>
            <person name="Ren Q."/>
            <person name="Seshadri R."/>
            <person name="Elbourne L."/>
            <person name="Hassan K.A."/>
            <person name="Durkin A."/>
            <person name="Radune D."/>
            <person name="Mohamoud Y."/>
            <person name="Shay R."/>
            <person name="Jin S."/>
            <person name="Zhang X."/>
            <person name="Lucey K."/>
            <person name="Ballor N.R."/>
            <person name="Ottesen E."/>
            <person name="Rosenthal R."/>
            <person name="Allen A."/>
            <person name="Leadbetter J.R."/>
            <person name="Paulsen I.T."/>
        </authorList>
    </citation>
    <scope>NUCLEOTIDE SEQUENCE [LARGE SCALE GENOMIC DNA]</scope>
    <source>
        <strain evidence="11">ATCC BAA-887 / DSM 12427 / ZAS-2</strain>
    </source>
</reference>
<evidence type="ECO:0000313" key="11">
    <source>
        <dbReference type="Proteomes" id="UP000009223"/>
    </source>
</evidence>
<evidence type="ECO:0000259" key="9">
    <source>
        <dbReference type="PROSITE" id="PS50109"/>
    </source>
</evidence>
<proteinExistence type="predicted"/>
<sequence length="406" mass="46047">MREFIKRALQKLNKMTGEQTRDLLYSAAAEIDRLETVLDSITDGILVCDTENNLALANKIAERMLPMNLEEQGKLKFWQLVRDEKVRDFFELTLQNGDKVEEREFDLEIKGIPRLLSISVLPLVKDHQVTGSLIYMEDITEKRGKEAQLRRAENLASLTTLAAGVAHEIKNPLGSLSIHIQLIQKAMEANKEIYFNAHPSGFDSLGQDPRAYFNQLDKYIAVVNEEVDRLNRIVVDFLFAVRPMNMEFREGDINLLIRELADFVSYELEEARIKCILHLAPDLPWIGFDQRYIKQALLNLIKNAQAAMPNGGKLTIKTQVLEDEISIVVSDTGIGISEKNLSKIFEPYFTTKETGSGLGLTLVFKIIREHRGEISVKSKEGEGTSFKITLPIPQKERKLITFEGGI</sequence>
<keyword evidence="11" id="KW-1185">Reference proteome</keyword>
<dbReference type="PROSITE" id="PS50109">
    <property type="entry name" value="HIS_KIN"/>
    <property type="match status" value="1"/>
</dbReference>
<dbReference type="InterPro" id="IPR000014">
    <property type="entry name" value="PAS"/>
</dbReference>
<dbReference type="PANTHER" id="PTHR43065:SF10">
    <property type="entry name" value="PEROXIDE STRESS-ACTIVATED HISTIDINE KINASE MAK3"/>
    <property type="match status" value="1"/>
</dbReference>
<dbReference type="SUPFAM" id="SSF55874">
    <property type="entry name" value="ATPase domain of HSP90 chaperone/DNA topoisomerase II/histidine kinase"/>
    <property type="match status" value="1"/>
</dbReference>
<dbReference type="InterPro" id="IPR036097">
    <property type="entry name" value="HisK_dim/P_sf"/>
</dbReference>
<dbReference type="eggNOG" id="COG5000">
    <property type="taxonomic scope" value="Bacteria"/>
</dbReference>
<keyword evidence="8" id="KW-0902">Two-component regulatory system</keyword>
<dbReference type="PANTHER" id="PTHR43065">
    <property type="entry name" value="SENSOR HISTIDINE KINASE"/>
    <property type="match status" value="1"/>
</dbReference>
<dbReference type="SUPFAM" id="SSF47384">
    <property type="entry name" value="Homodimeric domain of signal transducing histidine kinase"/>
    <property type="match status" value="1"/>
</dbReference>
<dbReference type="EMBL" id="CP001843">
    <property type="protein sequence ID" value="AEF85996.1"/>
    <property type="molecule type" value="Genomic_DNA"/>
</dbReference>
<dbReference type="Gene3D" id="3.30.565.10">
    <property type="entry name" value="Histidine kinase-like ATPase, C-terminal domain"/>
    <property type="match status" value="1"/>
</dbReference>
<dbReference type="InterPro" id="IPR036890">
    <property type="entry name" value="HATPase_C_sf"/>
</dbReference>
<dbReference type="CDD" id="cd00082">
    <property type="entry name" value="HisKA"/>
    <property type="match status" value="1"/>
</dbReference>
<dbReference type="RefSeq" id="WP_015707962.1">
    <property type="nucleotide sequence ID" value="NC_015578.1"/>
</dbReference>
<evidence type="ECO:0000313" key="10">
    <source>
        <dbReference type="EMBL" id="AEF85996.1"/>
    </source>
</evidence>
<gene>
    <name evidence="10" type="ordered locus">TREPR_2228</name>
</gene>
<dbReference type="SUPFAM" id="SSF55785">
    <property type="entry name" value="PYP-like sensor domain (PAS domain)"/>
    <property type="match status" value="1"/>
</dbReference>
<dbReference type="SMART" id="SM00387">
    <property type="entry name" value="HATPase_c"/>
    <property type="match status" value="1"/>
</dbReference>
<dbReference type="KEGG" id="tpi:TREPR_2228"/>
<name>F5YIH5_TREPZ</name>
<keyword evidence="7" id="KW-0067">ATP-binding</keyword>
<dbReference type="Pfam" id="PF08448">
    <property type="entry name" value="PAS_4"/>
    <property type="match status" value="1"/>
</dbReference>
<dbReference type="GO" id="GO:0005524">
    <property type="term" value="F:ATP binding"/>
    <property type="evidence" value="ECO:0007669"/>
    <property type="project" value="UniProtKB-KW"/>
</dbReference>
<dbReference type="STRING" id="545694.TREPR_2228"/>
<feature type="domain" description="Histidine kinase" evidence="9">
    <location>
        <begin position="164"/>
        <end position="394"/>
    </location>
</feature>
<dbReference type="AlphaFoldDB" id="F5YIH5"/>
<dbReference type="InterPro" id="IPR013656">
    <property type="entry name" value="PAS_4"/>
</dbReference>
<dbReference type="PRINTS" id="PR00344">
    <property type="entry name" value="BCTRLSENSOR"/>
</dbReference>
<dbReference type="InterPro" id="IPR005467">
    <property type="entry name" value="His_kinase_dom"/>
</dbReference>
<protein>
    <recommendedName>
        <fullName evidence="2">histidine kinase</fullName>
        <ecNumber evidence="2">2.7.13.3</ecNumber>
    </recommendedName>
</protein>
<dbReference type="NCBIfam" id="TIGR00229">
    <property type="entry name" value="sensory_box"/>
    <property type="match status" value="1"/>
</dbReference>
<keyword evidence="4" id="KW-0808">Transferase</keyword>
<evidence type="ECO:0000256" key="8">
    <source>
        <dbReference type="ARBA" id="ARBA00023012"/>
    </source>
</evidence>
<dbReference type="InterPro" id="IPR003661">
    <property type="entry name" value="HisK_dim/P_dom"/>
</dbReference>
<evidence type="ECO:0000256" key="3">
    <source>
        <dbReference type="ARBA" id="ARBA00022553"/>
    </source>
</evidence>
<dbReference type="Pfam" id="PF00512">
    <property type="entry name" value="HisKA"/>
    <property type="match status" value="1"/>
</dbReference>
<dbReference type="InterPro" id="IPR004358">
    <property type="entry name" value="Sig_transdc_His_kin-like_C"/>
</dbReference>
<keyword evidence="6 10" id="KW-0418">Kinase</keyword>
<dbReference type="Pfam" id="PF02518">
    <property type="entry name" value="HATPase_c"/>
    <property type="match status" value="1"/>
</dbReference>
<evidence type="ECO:0000256" key="5">
    <source>
        <dbReference type="ARBA" id="ARBA00022741"/>
    </source>
</evidence>
<comment type="catalytic activity">
    <reaction evidence="1">
        <text>ATP + protein L-histidine = ADP + protein N-phospho-L-histidine.</text>
        <dbReference type="EC" id="2.7.13.3"/>
    </reaction>
</comment>
<evidence type="ECO:0000256" key="1">
    <source>
        <dbReference type="ARBA" id="ARBA00000085"/>
    </source>
</evidence>
<dbReference type="InterPro" id="IPR035965">
    <property type="entry name" value="PAS-like_dom_sf"/>
</dbReference>
<reference evidence="10 11" key="2">
    <citation type="journal article" date="2011" name="ISME J.">
        <title>RNA-seq reveals cooperative metabolic interactions between two termite-gut spirochete species in co-culture.</title>
        <authorList>
            <person name="Rosenthal A.Z."/>
            <person name="Matson E.G."/>
            <person name="Eldar A."/>
            <person name="Leadbetter J.R."/>
        </authorList>
    </citation>
    <scope>NUCLEOTIDE SEQUENCE [LARGE SCALE GENOMIC DNA]</scope>
    <source>
        <strain evidence="11">ATCC BAA-887 / DSM 12427 / ZAS-2</strain>
    </source>
</reference>
<evidence type="ECO:0000256" key="2">
    <source>
        <dbReference type="ARBA" id="ARBA00012438"/>
    </source>
</evidence>
<dbReference type="EC" id="2.7.13.3" evidence="2"/>
<accession>F5YIH5</accession>
<keyword evidence="5" id="KW-0547">Nucleotide-binding</keyword>
<dbReference type="HOGENOM" id="CLU_000445_114_39_12"/>
<evidence type="ECO:0000256" key="6">
    <source>
        <dbReference type="ARBA" id="ARBA00022777"/>
    </source>
</evidence>